<dbReference type="GO" id="GO:0051539">
    <property type="term" value="F:4 iron, 4 sulfur cluster binding"/>
    <property type="evidence" value="ECO:0007669"/>
    <property type="project" value="UniProtKB-UniRule"/>
</dbReference>
<evidence type="ECO:0000256" key="12">
    <source>
        <dbReference type="HAMAP-Rule" id="MF_00942"/>
    </source>
</evidence>
<dbReference type="InterPro" id="IPR023170">
    <property type="entry name" value="HhH_base_excis_C"/>
</dbReference>
<keyword evidence="6 12" id="KW-0408">Iron</keyword>
<dbReference type="GO" id="GO:0003677">
    <property type="term" value="F:DNA binding"/>
    <property type="evidence" value="ECO:0007669"/>
    <property type="project" value="UniProtKB-UniRule"/>
</dbReference>
<comment type="cofactor">
    <cofactor evidence="12">
        <name>[4Fe-4S] cluster</name>
        <dbReference type="ChEBI" id="CHEBI:49883"/>
    </cofactor>
    <text evidence="12">Binds 1 [4Fe-4S] cluster.</text>
</comment>
<dbReference type="Pfam" id="PF00633">
    <property type="entry name" value="HHH"/>
    <property type="match status" value="1"/>
</dbReference>
<dbReference type="Pfam" id="PF00730">
    <property type="entry name" value="HhH-GPD"/>
    <property type="match status" value="1"/>
</dbReference>
<dbReference type="InterPro" id="IPR011257">
    <property type="entry name" value="DNA_glycosylase"/>
</dbReference>
<feature type="domain" description="HhH-GPD" evidence="13">
    <location>
        <begin position="48"/>
        <end position="195"/>
    </location>
</feature>
<reference evidence="14" key="1">
    <citation type="submission" date="2008-06" db="EMBL/GenBank/DDBJ databases">
        <title>Complete sequence of Chlorobium phaeobacteroides BS1.</title>
        <authorList>
            <consortium name="US DOE Joint Genome Institute"/>
            <person name="Lucas S."/>
            <person name="Copeland A."/>
            <person name="Lapidus A."/>
            <person name="Glavina del Rio T."/>
            <person name="Dalin E."/>
            <person name="Tice H."/>
            <person name="Bruce D."/>
            <person name="Goodwin L."/>
            <person name="Pitluck S."/>
            <person name="Schmutz J."/>
            <person name="Larimer F."/>
            <person name="Land M."/>
            <person name="Hauser L."/>
            <person name="Kyrpides N."/>
            <person name="Ovchinnikova G."/>
            <person name="Li T."/>
            <person name="Liu Z."/>
            <person name="Zhao F."/>
            <person name="Overmann J."/>
            <person name="Bryant D.A."/>
            <person name="Richardson P."/>
        </authorList>
    </citation>
    <scope>NUCLEOTIDE SEQUENCE [LARGE SCALE GENOMIC DNA]</scope>
    <source>
        <strain evidence="14">BS1</strain>
    </source>
</reference>
<dbReference type="NCBIfam" id="TIGR01083">
    <property type="entry name" value="nth"/>
    <property type="match status" value="1"/>
</dbReference>
<evidence type="ECO:0000256" key="8">
    <source>
        <dbReference type="ARBA" id="ARBA00023125"/>
    </source>
</evidence>
<evidence type="ECO:0000256" key="6">
    <source>
        <dbReference type="ARBA" id="ARBA00023004"/>
    </source>
</evidence>
<keyword evidence="8 12" id="KW-0238">DNA-binding</keyword>
<dbReference type="GO" id="GO:0006285">
    <property type="term" value="P:base-excision repair, AP site formation"/>
    <property type="evidence" value="ECO:0007669"/>
    <property type="project" value="TreeGrafter"/>
</dbReference>
<accession>B3EM78</accession>
<dbReference type="FunFam" id="1.10.340.30:FF:000001">
    <property type="entry name" value="Endonuclease III"/>
    <property type="match status" value="1"/>
</dbReference>
<keyword evidence="5 12" id="KW-0378">Hydrolase</keyword>
<dbReference type="EMBL" id="CP001101">
    <property type="protein sequence ID" value="ACE03456.1"/>
    <property type="molecule type" value="Genomic_DNA"/>
</dbReference>
<evidence type="ECO:0000256" key="1">
    <source>
        <dbReference type="ARBA" id="ARBA00008343"/>
    </source>
</evidence>
<dbReference type="GO" id="GO:0140078">
    <property type="term" value="F:class I DNA-(apurinic or apyrimidinic site) endonuclease activity"/>
    <property type="evidence" value="ECO:0007669"/>
    <property type="project" value="UniProtKB-EC"/>
</dbReference>
<protein>
    <recommendedName>
        <fullName evidence="12">Endonuclease III</fullName>
        <ecNumber evidence="12">4.2.99.18</ecNumber>
    </recommendedName>
    <alternativeName>
        <fullName evidence="12">DNA-(apurinic or apyrimidinic site) lyase</fullName>
    </alternativeName>
</protein>
<dbReference type="KEGG" id="cpb:Cphamn1_0493"/>
<evidence type="ECO:0000256" key="7">
    <source>
        <dbReference type="ARBA" id="ARBA00023014"/>
    </source>
</evidence>
<dbReference type="OrthoDB" id="9800977at2"/>
<dbReference type="eggNOG" id="COG0177">
    <property type="taxonomic scope" value="Bacteria"/>
</dbReference>
<dbReference type="STRING" id="331678.Cphamn1_0493"/>
<dbReference type="GO" id="GO:0019104">
    <property type="term" value="F:DNA N-glycosylase activity"/>
    <property type="evidence" value="ECO:0007669"/>
    <property type="project" value="UniProtKB-UniRule"/>
</dbReference>
<dbReference type="InterPro" id="IPR003265">
    <property type="entry name" value="HhH-GPD_domain"/>
</dbReference>
<proteinExistence type="inferred from homology"/>
<gene>
    <name evidence="12" type="primary">nth</name>
    <name evidence="14" type="ordered locus">Cphamn1_0493</name>
</gene>
<keyword evidence="10 12" id="KW-0456">Lyase</keyword>
<dbReference type="HAMAP" id="MF_00942">
    <property type="entry name" value="Nth"/>
    <property type="match status" value="1"/>
</dbReference>
<dbReference type="SMART" id="SM00478">
    <property type="entry name" value="ENDO3c"/>
    <property type="match status" value="1"/>
</dbReference>
<comment type="function">
    <text evidence="12">DNA repair enzyme that has both DNA N-glycosylase activity and AP-lyase activity. The DNA N-glycosylase activity releases various damaged pyrimidines from DNA by cleaving the N-glycosidic bond, leaving an AP (apurinic/apyrimidinic) site. The AP-lyase activity cleaves the phosphodiester bond 3' to the AP site by a beta-elimination, leaving a 3'-terminal unsaturated sugar and a product with a terminal 5'-phosphate.</text>
</comment>
<evidence type="ECO:0000259" key="13">
    <source>
        <dbReference type="SMART" id="SM00478"/>
    </source>
</evidence>
<comment type="catalytic activity">
    <reaction evidence="12">
        <text>2'-deoxyribonucleotide-(2'-deoxyribose 5'-phosphate)-2'-deoxyribonucleotide-DNA = a 3'-end 2'-deoxyribonucleotide-(2,3-dehydro-2,3-deoxyribose 5'-phosphate)-DNA + a 5'-end 5'-phospho-2'-deoxyribonucleoside-DNA + H(+)</text>
        <dbReference type="Rhea" id="RHEA:66592"/>
        <dbReference type="Rhea" id="RHEA-COMP:13180"/>
        <dbReference type="Rhea" id="RHEA-COMP:16897"/>
        <dbReference type="Rhea" id="RHEA-COMP:17067"/>
        <dbReference type="ChEBI" id="CHEBI:15378"/>
        <dbReference type="ChEBI" id="CHEBI:136412"/>
        <dbReference type="ChEBI" id="CHEBI:157695"/>
        <dbReference type="ChEBI" id="CHEBI:167181"/>
        <dbReference type="EC" id="4.2.99.18"/>
    </reaction>
</comment>
<keyword evidence="11 12" id="KW-0326">Glycosidase</keyword>
<feature type="binding site" evidence="12">
    <location>
        <position position="213"/>
    </location>
    <ligand>
        <name>[4Fe-4S] cluster</name>
        <dbReference type="ChEBI" id="CHEBI:49883"/>
    </ligand>
</feature>
<dbReference type="InterPro" id="IPR004036">
    <property type="entry name" value="Endonuclease-III-like_CS2"/>
</dbReference>
<dbReference type="AlphaFoldDB" id="B3EM78"/>
<feature type="binding site" evidence="12">
    <location>
        <position position="204"/>
    </location>
    <ligand>
        <name>[4Fe-4S] cluster</name>
        <dbReference type="ChEBI" id="CHEBI:49883"/>
    </ligand>
</feature>
<dbReference type="EC" id="4.2.99.18" evidence="12"/>
<dbReference type="InterPro" id="IPR000445">
    <property type="entry name" value="HhH_motif"/>
</dbReference>
<dbReference type="FunFam" id="1.10.1670.10:FF:000001">
    <property type="entry name" value="Endonuclease III"/>
    <property type="match status" value="1"/>
</dbReference>
<dbReference type="GO" id="GO:0046872">
    <property type="term" value="F:metal ion binding"/>
    <property type="evidence" value="ECO:0007669"/>
    <property type="project" value="UniProtKB-KW"/>
</dbReference>
<feature type="binding site" evidence="12">
    <location>
        <position position="197"/>
    </location>
    <ligand>
        <name>[4Fe-4S] cluster</name>
        <dbReference type="ChEBI" id="CHEBI:49883"/>
    </ligand>
</feature>
<keyword evidence="4 12" id="KW-0227">DNA damage</keyword>
<comment type="similarity">
    <text evidence="1 12">Belongs to the Nth/MutY family.</text>
</comment>
<evidence type="ECO:0000256" key="2">
    <source>
        <dbReference type="ARBA" id="ARBA00022485"/>
    </source>
</evidence>
<keyword evidence="14" id="KW-0255">Endonuclease</keyword>
<feature type="binding site" evidence="12">
    <location>
        <position position="207"/>
    </location>
    <ligand>
        <name>[4Fe-4S] cluster</name>
        <dbReference type="ChEBI" id="CHEBI:49883"/>
    </ligand>
</feature>
<keyword evidence="14" id="KW-0540">Nuclease</keyword>
<dbReference type="HOGENOM" id="CLU_012862_3_3_10"/>
<evidence type="ECO:0000256" key="5">
    <source>
        <dbReference type="ARBA" id="ARBA00022801"/>
    </source>
</evidence>
<organism evidence="14">
    <name type="scientific">Chlorobium phaeobacteroides (strain BS1)</name>
    <dbReference type="NCBI Taxonomy" id="331678"/>
    <lineage>
        <taxon>Bacteria</taxon>
        <taxon>Pseudomonadati</taxon>
        <taxon>Chlorobiota</taxon>
        <taxon>Chlorobiia</taxon>
        <taxon>Chlorobiales</taxon>
        <taxon>Chlorobiaceae</taxon>
        <taxon>Chlorobium/Pelodictyon group</taxon>
        <taxon>Chlorobium</taxon>
    </lineage>
</organism>
<dbReference type="InterPro" id="IPR005759">
    <property type="entry name" value="Nth"/>
</dbReference>
<name>B3EM78_CHLPB</name>
<evidence type="ECO:0000256" key="11">
    <source>
        <dbReference type="ARBA" id="ARBA00023295"/>
    </source>
</evidence>
<dbReference type="PROSITE" id="PS00764">
    <property type="entry name" value="ENDONUCLEASE_III_1"/>
    <property type="match status" value="1"/>
</dbReference>
<dbReference type="PANTHER" id="PTHR10359">
    <property type="entry name" value="A/G-SPECIFIC ADENINE GLYCOSYLASE/ENDONUCLEASE III"/>
    <property type="match status" value="1"/>
</dbReference>
<dbReference type="InterPro" id="IPR004035">
    <property type="entry name" value="Endouclease-III_FeS-bd_BS"/>
</dbReference>
<keyword evidence="7 12" id="KW-0411">Iron-sulfur</keyword>
<evidence type="ECO:0000256" key="9">
    <source>
        <dbReference type="ARBA" id="ARBA00023204"/>
    </source>
</evidence>
<evidence type="ECO:0000256" key="4">
    <source>
        <dbReference type="ARBA" id="ARBA00022763"/>
    </source>
</evidence>
<evidence type="ECO:0000313" key="14">
    <source>
        <dbReference type="EMBL" id="ACE03456.1"/>
    </source>
</evidence>
<dbReference type="SUPFAM" id="SSF48150">
    <property type="entry name" value="DNA-glycosylase"/>
    <property type="match status" value="1"/>
</dbReference>
<dbReference type="PIRSF" id="PIRSF001435">
    <property type="entry name" value="Nth"/>
    <property type="match status" value="1"/>
</dbReference>
<keyword evidence="9 12" id="KW-0234">DNA repair</keyword>
<keyword evidence="3 12" id="KW-0479">Metal-binding</keyword>
<dbReference type="Gene3D" id="1.10.340.30">
    <property type="entry name" value="Hypothetical protein, domain 2"/>
    <property type="match status" value="1"/>
</dbReference>
<keyword evidence="2 12" id="KW-0004">4Fe-4S</keyword>
<evidence type="ECO:0000256" key="3">
    <source>
        <dbReference type="ARBA" id="ARBA00022723"/>
    </source>
</evidence>
<dbReference type="Gene3D" id="1.10.1670.10">
    <property type="entry name" value="Helix-hairpin-Helix base-excision DNA repair enzymes (C-terminal)"/>
    <property type="match status" value="1"/>
</dbReference>
<dbReference type="PANTHER" id="PTHR10359:SF18">
    <property type="entry name" value="ENDONUCLEASE III"/>
    <property type="match status" value="1"/>
</dbReference>
<dbReference type="CDD" id="cd00056">
    <property type="entry name" value="ENDO3c"/>
    <property type="match status" value="1"/>
</dbReference>
<dbReference type="PROSITE" id="PS01155">
    <property type="entry name" value="ENDONUCLEASE_III_2"/>
    <property type="match status" value="1"/>
</dbReference>
<sequence>MGAAGRWLEFFSKPKIALIDAALGTQYPSPKSELHYSTPFQMLIATILAAQATDKRVNVITAELFSRCPDAESMSRIELDELKTIIRSINYYNNKAKNILAASRMLVESYKGEVPSTREKLESLPGVGRKTANIVLSNAFGQPVMAVDTHVHRVANRIGLVKTKKPRETEDALIAAIPAELVINFHHYLVLHGRYTCKARKPLCTKCPVLPACDYENKTI</sequence>
<evidence type="ECO:0000256" key="10">
    <source>
        <dbReference type="ARBA" id="ARBA00023239"/>
    </source>
</evidence>